<keyword evidence="6" id="KW-0328">Glycosyltransferase</keyword>
<evidence type="ECO:0000256" key="4">
    <source>
        <dbReference type="ARBA" id="ARBA00004922"/>
    </source>
</evidence>
<evidence type="ECO:0000256" key="5">
    <source>
        <dbReference type="ARBA" id="ARBA00010810"/>
    </source>
</evidence>
<evidence type="ECO:0000256" key="10">
    <source>
        <dbReference type="ARBA" id="ARBA00022842"/>
    </source>
</evidence>
<feature type="transmembrane region" description="Helical" evidence="14">
    <location>
        <begin position="269"/>
        <end position="286"/>
    </location>
</feature>
<evidence type="ECO:0000313" key="16">
    <source>
        <dbReference type="Proteomes" id="UP000034785"/>
    </source>
</evidence>
<dbReference type="AlphaFoldDB" id="A0A0G1B869"/>
<evidence type="ECO:0000256" key="6">
    <source>
        <dbReference type="ARBA" id="ARBA00022676"/>
    </source>
</evidence>
<evidence type="ECO:0000256" key="9">
    <source>
        <dbReference type="ARBA" id="ARBA00022723"/>
    </source>
</evidence>
<evidence type="ECO:0000256" key="8">
    <source>
        <dbReference type="ARBA" id="ARBA00022692"/>
    </source>
</evidence>
<feature type="transmembrane region" description="Helical" evidence="14">
    <location>
        <begin position="323"/>
        <end position="343"/>
    </location>
</feature>
<keyword evidence="10" id="KW-0460">Magnesium</keyword>
<keyword evidence="9" id="KW-0479">Metal-binding</keyword>
<dbReference type="UniPathway" id="UPA00378"/>
<comment type="similarity">
    <text evidence="5">Belongs to the STT3 family.</text>
</comment>
<dbReference type="PANTHER" id="PTHR13872">
    <property type="entry name" value="DOLICHYL-DIPHOSPHOOLIGOSACCHARIDE--PROTEIN GLYCOSYLTRANSFERASE SUBUNIT"/>
    <property type="match status" value="1"/>
</dbReference>
<evidence type="ECO:0000256" key="14">
    <source>
        <dbReference type="SAM" id="Phobius"/>
    </source>
</evidence>
<gene>
    <name evidence="15" type="ORF">UV41_C0054G0002</name>
</gene>
<dbReference type="EMBL" id="LCEJ01000054">
    <property type="protein sequence ID" value="KKS69434.1"/>
    <property type="molecule type" value="Genomic_DNA"/>
</dbReference>
<dbReference type="InterPro" id="IPR017853">
    <property type="entry name" value="GH"/>
</dbReference>
<dbReference type="SUPFAM" id="SSF51445">
    <property type="entry name" value="(Trans)glycosidases"/>
    <property type="match status" value="1"/>
</dbReference>
<keyword evidence="8 14" id="KW-0812">Transmembrane</keyword>
<dbReference type="Gene3D" id="3.40.50.12610">
    <property type="match status" value="1"/>
</dbReference>
<evidence type="ECO:0000256" key="12">
    <source>
        <dbReference type="ARBA" id="ARBA00023136"/>
    </source>
</evidence>
<dbReference type="GO" id="GO:0046872">
    <property type="term" value="F:metal ion binding"/>
    <property type="evidence" value="ECO:0007669"/>
    <property type="project" value="UniProtKB-KW"/>
</dbReference>
<comment type="cofactor">
    <cofactor evidence="1">
        <name>Mn(2+)</name>
        <dbReference type="ChEBI" id="CHEBI:29035"/>
    </cofactor>
</comment>
<evidence type="ECO:0000256" key="13">
    <source>
        <dbReference type="ARBA" id="ARBA00023211"/>
    </source>
</evidence>
<feature type="transmembrane region" description="Helical" evidence="14">
    <location>
        <begin position="292"/>
        <end position="311"/>
    </location>
</feature>
<evidence type="ECO:0000313" key="15">
    <source>
        <dbReference type="EMBL" id="KKS69434.1"/>
    </source>
</evidence>
<evidence type="ECO:0000256" key="1">
    <source>
        <dbReference type="ARBA" id="ARBA00001936"/>
    </source>
</evidence>
<accession>A0A0G1B869</accession>
<protein>
    <recommendedName>
        <fullName evidence="17">Dolichyl-phosphooligosaccharide-protein glycotransferase</fullName>
    </recommendedName>
</protein>
<feature type="transmembrane region" description="Helical" evidence="14">
    <location>
        <begin position="118"/>
        <end position="137"/>
    </location>
</feature>
<sequence>MRTKTKIRLILHFLLGFITVSATAFALLWLTDFFMEQVSSTPRKITYGVTFSAPYARYLGLDPEKVLESINKDLNVKLIRIPVYWDEVEKEPGVYDFSTTDRLLDIAKTGNPKITLSNTLNFIFTMLVFTFFTIFISRIEWISRGVNQVITVIPKELLPFAALAILVCLGAAAFAFYQYVIRKTAIKENTRKTISFWTMAIMYGLILVMVVAMVVNDSLRAQNVLGTTVGEENTGIQFFGEKYNALIIFPLLALAIIPWRMYKHKNDNTSQLVFFWILITLFMAWYKLKFTYTFGLPLAAGAGVVFIEVLDYVKQRSPFEKKVVGLSLAFMVLVGVGAASIFMTTKAPNIETTSGWKPTLYWLRDNTPKDAQMFNWWDEGHWISFIGERKVITDNRNLDGQANAAYAQFILSTDENNAYTLVMDPKKIIQTDRNDFGPYNSDYVIFGDDILSKTGSMAFYAYNTIDPNDPRLQGYFGAGLPCSLLNSVSQSKTYACSGNTLTEAQMTSLPPVWTPVANQLIAENVPGFVYRNADNSAIYIFNQKTNNTMAVKLWFNDPTITHFREVSFKGGVKVYKVVP</sequence>
<evidence type="ECO:0000256" key="7">
    <source>
        <dbReference type="ARBA" id="ARBA00022679"/>
    </source>
</evidence>
<dbReference type="GO" id="GO:0004576">
    <property type="term" value="F:oligosaccharyl transferase activity"/>
    <property type="evidence" value="ECO:0007669"/>
    <property type="project" value="InterPro"/>
</dbReference>
<evidence type="ECO:0000256" key="2">
    <source>
        <dbReference type="ARBA" id="ARBA00001946"/>
    </source>
</evidence>
<feature type="transmembrane region" description="Helical" evidence="14">
    <location>
        <begin position="193"/>
        <end position="215"/>
    </location>
</feature>
<keyword evidence="13" id="KW-0464">Manganese</keyword>
<reference evidence="15 16" key="1">
    <citation type="journal article" date="2015" name="Nature">
        <title>rRNA introns, odd ribosomes, and small enigmatic genomes across a large radiation of phyla.</title>
        <authorList>
            <person name="Brown C.T."/>
            <person name="Hug L.A."/>
            <person name="Thomas B.C."/>
            <person name="Sharon I."/>
            <person name="Castelle C.J."/>
            <person name="Singh A."/>
            <person name="Wilkins M.J."/>
            <person name="Williams K.H."/>
            <person name="Banfield J.F."/>
        </authorList>
    </citation>
    <scope>NUCLEOTIDE SEQUENCE [LARGE SCALE GENOMIC DNA]</scope>
</reference>
<keyword evidence="11 14" id="KW-1133">Transmembrane helix</keyword>
<evidence type="ECO:0000256" key="3">
    <source>
        <dbReference type="ARBA" id="ARBA00004127"/>
    </source>
</evidence>
<keyword evidence="12 14" id="KW-0472">Membrane</keyword>
<comment type="caution">
    <text evidence="15">The sequence shown here is derived from an EMBL/GenBank/DDBJ whole genome shotgun (WGS) entry which is preliminary data.</text>
</comment>
<organism evidence="15 16">
    <name type="scientific">Candidatus Daviesbacteria bacterium GW2011_GWA2_42_7</name>
    <dbReference type="NCBI Taxonomy" id="1618425"/>
    <lineage>
        <taxon>Bacteria</taxon>
        <taxon>Candidatus Daviesiibacteriota</taxon>
    </lineage>
</organism>
<dbReference type="Proteomes" id="UP000034785">
    <property type="component" value="Unassembled WGS sequence"/>
</dbReference>
<evidence type="ECO:0008006" key="17">
    <source>
        <dbReference type="Google" id="ProtNLM"/>
    </source>
</evidence>
<dbReference type="InterPro" id="IPR003674">
    <property type="entry name" value="Oligo_trans_STT3"/>
</dbReference>
<comment type="pathway">
    <text evidence="4">Protein modification; protein glycosylation.</text>
</comment>
<comment type="cofactor">
    <cofactor evidence="2">
        <name>Mg(2+)</name>
        <dbReference type="ChEBI" id="CHEBI:18420"/>
    </cofactor>
</comment>
<dbReference type="Gene3D" id="3.20.20.80">
    <property type="entry name" value="Glycosidases"/>
    <property type="match status" value="1"/>
</dbReference>
<feature type="transmembrane region" description="Helical" evidence="14">
    <location>
        <begin position="12"/>
        <end position="35"/>
    </location>
</feature>
<evidence type="ECO:0000256" key="11">
    <source>
        <dbReference type="ARBA" id="ARBA00022989"/>
    </source>
</evidence>
<name>A0A0G1B869_9BACT</name>
<dbReference type="GO" id="GO:0012505">
    <property type="term" value="C:endomembrane system"/>
    <property type="evidence" value="ECO:0007669"/>
    <property type="project" value="UniProtKB-SubCell"/>
</dbReference>
<dbReference type="PANTHER" id="PTHR13872:SF1">
    <property type="entry name" value="DOLICHYL-DIPHOSPHOOLIGOSACCHARIDE--PROTEIN GLYCOSYLTRANSFERASE SUBUNIT STT3B"/>
    <property type="match status" value="1"/>
</dbReference>
<dbReference type="GO" id="GO:0016020">
    <property type="term" value="C:membrane"/>
    <property type="evidence" value="ECO:0007669"/>
    <property type="project" value="InterPro"/>
</dbReference>
<proteinExistence type="inferred from homology"/>
<feature type="transmembrane region" description="Helical" evidence="14">
    <location>
        <begin position="157"/>
        <end position="181"/>
    </location>
</feature>
<keyword evidence="7" id="KW-0808">Transferase</keyword>
<comment type="subcellular location">
    <subcellularLocation>
        <location evidence="3">Endomembrane system</location>
        <topology evidence="3">Multi-pass membrane protein</topology>
    </subcellularLocation>
</comment>